<dbReference type="AlphaFoldDB" id="A0A9P1GZT0"/>
<name>A0A9P1GZT0_9PEZI</name>
<comment type="caution">
    <text evidence="1">The sequence shown here is derived from an EMBL/GenBank/DDBJ whole genome shotgun (WGS) entry which is preliminary data.</text>
</comment>
<reference evidence="1" key="1">
    <citation type="submission" date="2022-11" db="EMBL/GenBank/DDBJ databases">
        <authorList>
            <person name="Scott C."/>
            <person name="Bruce N."/>
        </authorList>
    </citation>
    <scope>NUCLEOTIDE SEQUENCE</scope>
</reference>
<dbReference type="OrthoDB" id="412018at2759"/>
<evidence type="ECO:0000313" key="2">
    <source>
        <dbReference type="Proteomes" id="UP000838763"/>
    </source>
</evidence>
<dbReference type="Proteomes" id="UP000838763">
    <property type="component" value="Unassembled WGS sequence"/>
</dbReference>
<accession>A0A9P1GZT0</accession>
<sequence length="62" mass="6657">MVSPVKILVINPNSNEPFTQVLQNLVKPLQYEGQRKAKARARAVTGIFEASVTTAMTIAGAS</sequence>
<protein>
    <submittedName>
        <fullName evidence="1">Uncharacterized protein</fullName>
    </submittedName>
</protein>
<organism evidence="1 2">
    <name type="scientific">Parascedosporium putredinis</name>
    <dbReference type="NCBI Taxonomy" id="1442378"/>
    <lineage>
        <taxon>Eukaryota</taxon>
        <taxon>Fungi</taxon>
        <taxon>Dikarya</taxon>
        <taxon>Ascomycota</taxon>
        <taxon>Pezizomycotina</taxon>
        <taxon>Sordariomycetes</taxon>
        <taxon>Hypocreomycetidae</taxon>
        <taxon>Microascales</taxon>
        <taxon>Microascaceae</taxon>
        <taxon>Parascedosporium</taxon>
    </lineage>
</organism>
<keyword evidence="2" id="KW-1185">Reference proteome</keyword>
<proteinExistence type="predicted"/>
<evidence type="ECO:0000313" key="1">
    <source>
        <dbReference type="EMBL" id="CAI4212980.1"/>
    </source>
</evidence>
<gene>
    <name evidence="1" type="ORF">PPNO1_LOCUS2731</name>
</gene>
<dbReference type="EMBL" id="CALLCH030000006">
    <property type="protein sequence ID" value="CAI4212980.1"/>
    <property type="molecule type" value="Genomic_DNA"/>
</dbReference>